<organism evidence="1 2">
    <name type="scientific">Helicobacter colisuis</name>
    <dbReference type="NCBI Taxonomy" id="2949739"/>
    <lineage>
        <taxon>Bacteria</taxon>
        <taxon>Pseudomonadati</taxon>
        <taxon>Campylobacterota</taxon>
        <taxon>Epsilonproteobacteria</taxon>
        <taxon>Campylobacterales</taxon>
        <taxon>Helicobacteraceae</taxon>
        <taxon>Helicobacter</taxon>
    </lineage>
</organism>
<dbReference type="RefSeq" id="WP_250603290.1">
    <property type="nucleotide sequence ID" value="NZ_JAMOKW010000001.1"/>
</dbReference>
<dbReference type="EMBL" id="JAMOKX010000001">
    <property type="protein sequence ID" value="MCL9818776.1"/>
    <property type="molecule type" value="Genomic_DNA"/>
</dbReference>
<gene>
    <name evidence="1" type="ORF">NCR95_01070</name>
</gene>
<proteinExistence type="predicted"/>
<protein>
    <submittedName>
        <fullName evidence="1">Uncharacterized protein</fullName>
    </submittedName>
</protein>
<accession>A0ABT0TS73</accession>
<comment type="caution">
    <text evidence="1">The sequence shown here is derived from an EMBL/GenBank/DDBJ whole genome shotgun (WGS) entry which is preliminary data.</text>
</comment>
<dbReference type="Proteomes" id="UP001057522">
    <property type="component" value="Unassembled WGS sequence"/>
</dbReference>
<sequence length="107" mass="12774">MQNYKIFGESCTPHFIPKELLNLFSVIGIQKEWQKSIDYTLSTLKKHQRIQSVLLVFFTHLDLSLIYQRKLTEILKYKCKIYFFISKNSFNFEECNHLSQFGLVIAF</sequence>
<evidence type="ECO:0000313" key="1">
    <source>
        <dbReference type="EMBL" id="MCL9818776.1"/>
    </source>
</evidence>
<keyword evidence="2" id="KW-1185">Reference proteome</keyword>
<name>A0ABT0TS73_9HELI</name>
<reference evidence="1" key="1">
    <citation type="submission" date="2022-06" db="EMBL/GenBank/DDBJ databases">
        <title>Helicobacter colisuis sp. nov.</title>
        <authorList>
            <person name="Papic B."/>
            <person name="Gruntar I."/>
        </authorList>
    </citation>
    <scope>NUCLEOTIDE SEQUENCE</scope>
    <source>
        <strain evidence="1">11154-15</strain>
    </source>
</reference>
<evidence type="ECO:0000313" key="2">
    <source>
        <dbReference type="Proteomes" id="UP001057522"/>
    </source>
</evidence>